<dbReference type="Gene3D" id="3.30.420.10">
    <property type="entry name" value="Ribonuclease H-like superfamily/Ribonuclease H"/>
    <property type="match status" value="1"/>
</dbReference>
<reference evidence="1" key="1">
    <citation type="submission" date="2020-07" db="EMBL/GenBank/DDBJ databases">
        <title>Multicomponent nature underlies the extraordinary mechanical properties of spider dragline silk.</title>
        <authorList>
            <person name="Kono N."/>
            <person name="Nakamura H."/>
            <person name="Mori M."/>
            <person name="Yoshida Y."/>
            <person name="Ohtoshi R."/>
            <person name="Malay A.D."/>
            <person name="Moran D.A.P."/>
            <person name="Tomita M."/>
            <person name="Numata K."/>
            <person name="Arakawa K."/>
        </authorList>
    </citation>
    <scope>NUCLEOTIDE SEQUENCE</scope>
</reference>
<dbReference type="OrthoDB" id="9971063at2759"/>
<evidence type="ECO:0000313" key="1">
    <source>
        <dbReference type="EMBL" id="GFR31153.1"/>
    </source>
</evidence>
<dbReference type="PANTHER" id="PTHR47326:SF1">
    <property type="entry name" value="HTH PSQ-TYPE DOMAIN-CONTAINING PROTEIN"/>
    <property type="match status" value="1"/>
</dbReference>
<dbReference type="AlphaFoldDB" id="A0A8X6HWL0"/>
<dbReference type="EMBL" id="BMAO01029355">
    <property type="protein sequence ID" value="GFR31153.1"/>
    <property type="molecule type" value="Genomic_DNA"/>
</dbReference>
<keyword evidence="2" id="KW-1185">Reference proteome</keyword>
<comment type="caution">
    <text evidence="1">The sequence shown here is derived from an EMBL/GenBank/DDBJ whole genome shotgun (WGS) entry which is preliminary data.</text>
</comment>
<protein>
    <submittedName>
        <fullName evidence="1">Uncharacterized protein</fullName>
    </submittedName>
</protein>
<accession>A0A8X6HWL0</accession>
<dbReference type="GO" id="GO:0003676">
    <property type="term" value="F:nucleic acid binding"/>
    <property type="evidence" value="ECO:0007669"/>
    <property type="project" value="InterPro"/>
</dbReference>
<dbReference type="PANTHER" id="PTHR47326">
    <property type="entry name" value="TRANSPOSABLE ELEMENT TC3 TRANSPOSASE-LIKE PROTEIN"/>
    <property type="match status" value="1"/>
</dbReference>
<name>A0A8X6HWL0_TRICU</name>
<proteinExistence type="predicted"/>
<sequence>MFICHCSENSHRTLQRAAQQRIWINVWAGILRDYLIGPYLLPLDGRVYLIFLQCVLLELLDAAHVPPSLLRKLSSYSTTCSSTAFLVLVLRDYLIGPYLFPSILVGRVHLIFWQEVMQTLLDAAHVPLPLLSTMWYQHDRDYSTLRKSRPQNNSSETFGQWSIDRGDMVHWPDRSPNLSCMDFFFWSHMKT</sequence>
<organism evidence="1 2">
    <name type="scientific">Trichonephila clavata</name>
    <name type="common">Joro spider</name>
    <name type="synonym">Nephila clavata</name>
    <dbReference type="NCBI Taxonomy" id="2740835"/>
    <lineage>
        <taxon>Eukaryota</taxon>
        <taxon>Metazoa</taxon>
        <taxon>Ecdysozoa</taxon>
        <taxon>Arthropoda</taxon>
        <taxon>Chelicerata</taxon>
        <taxon>Arachnida</taxon>
        <taxon>Araneae</taxon>
        <taxon>Araneomorphae</taxon>
        <taxon>Entelegynae</taxon>
        <taxon>Araneoidea</taxon>
        <taxon>Nephilidae</taxon>
        <taxon>Trichonephila</taxon>
    </lineage>
</organism>
<gene>
    <name evidence="1" type="primary">AVEN_195042_1</name>
    <name evidence="1" type="ORF">TNCT_292991</name>
</gene>
<dbReference type="InterPro" id="IPR036397">
    <property type="entry name" value="RNaseH_sf"/>
</dbReference>
<dbReference type="Proteomes" id="UP000887116">
    <property type="component" value="Unassembled WGS sequence"/>
</dbReference>
<evidence type="ECO:0000313" key="2">
    <source>
        <dbReference type="Proteomes" id="UP000887116"/>
    </source>
</evidence>